<sequence>MSRSADQKTIEQPLPLADLWLLLIEDEPDTAELLTFVLEQYGAQVITVKSGYEALKTMECFVPNVLITDIRLPDTDGWSLLAEVRALGDQKRIQAVPAIAITNYSTKLLDQQVNSKALAVGFQKYFSKPLEFNEFVMAVAELAQRQSY</sequence>
<dbReference type="Pfam" id="PF00072">
    <property type="entry name" value="Response_reg"/>
    <property type="match status" value="1"/>
</dbReference>
<dbReference type="PROSITE" id="PS50110">
    <property type="entry name" value="RESPONSE_REGULATORY"/>
    <property type="match status" value="1"/>
</dbReference>
<proteinExistence type="predicted"/>
<dbReference type="SUPFAM" id="SSF52172">
    <property type="entry name" value="CheY-like"/>
    <property type="match status" value="1"/>
</dbReference>
<keyword evidence="5" id="KW-1185">Reference proteome</keyword>
<comment type="caution">
    <text evidence="4">The sequence shown here is derived from an EMBL/GenBank/DDBJ whole genome shotgun (WGS) entry which is preliminary data.</text>
</comment>
<dbReference type="RefSeq" id="WP_190438204.1">
    <property type="nucleotide sequence ID" value="NZ_JAMPKM010000004.1"/>
</dbReference>
<name>A0ABV0J688_9CYAN</name>
<evidence type="ECO:0000259" key="3">
    <source>
        <dbReference type="PROSITE" id="PS50110"/>
    </source>
</evidence>
<dbReference type="InterPro" id="IPR050595">
    <property type="entry name" value="Bact_response_regulator"/>
</dbReference>
<dbReference type="Proteomes" id="UP001464891">
    <property type="component" value="Unassembled WGS sequence"/>
</dbReference>
<evidence type="ECO:0000313" key="5">
    <source>
        <dbReference type="Proteomes" id="UP001464891"/>
    </source>
</evidence>
<dbReference type="InterPro" id="IPR001789">
    <property type="entry name" value="Sig_transdc_resp-reg_receiver"/>
</dbReference>
<dbReference type="InterPro" id="IPR011006">
    <property type="entry name" value="CheY-like_superfamily"/>
</dbReference>
<evidence type="ECO:0000313" key="4">
    <source>
        <dbReference type="EMBL" id="MEP0817299.1"/>
    </source>
</evidence>
<evidence type="ECO:0000256" key="2">
    <source>
        <dbReference type="PROSITE-ProRule" id="PRU00169"/>
    </source>
</evidence>
<dbReference type="Gene3D" id="3.40.50.2300">
    <property type="match status" value="1"/>
</dbReference>
<dbReference type="PANTHER" id="PTHR44591:SF23">
    <property type="entry name" value="CHEY SUBFAMILY"/>
    <property type="match status" value="1"/>
</dbReference>
<dbReference type="SMART" id="SM00448">
    <property type="entry name" value="REC"/>
    <property type="match status" value="1"/>
</dbReference>
<organism evidence="4 5">
    <name type="scientific">Trichocoleus desertorum GB2-A4</name>
    <dbReference type="NCBI Taxonomy" id="2933944"/>
    <lineage>
        <taxon>Bacteria</taxon>
        <taxon>Bacillati</taxon>
        <taxon>Cyanobacteriota</taxon>
        <taxon>Cyanophyceae</taxon>
        <taxon>Leptolyngbyales</taxon>
        <taxon>Trichocoleusaceae</taxon>
        <taxon>Trichocoleus</taxon>
    </lineage>
</organism>
<feature type="domain" description="Response regulatory" evidence="3">
    <location>
        <begin position="20"/>
        <end position="143"/>
    </location>
</feature>
<feature type="modified residue" description="4-aspartylphosphate" evidence="2">
    <location>
        <position position="69"/>
    </location>
</feature>
<protein>
    <submittedName>
        <fullName evidence="4">Response regulator</fullName>
    </submittedName>
</protein>
<evidence type="ECO:0000256" key="1">
    <source>
        <dbReference type="ARBA" id="ARBA00022553"/>
    </source>
</evidence>
<dbReference type="EMBL" id="JAMPKM010000004">
    <property type="protein sequence ID" value="MEP0817299.1"/>
    <property type="molecule type" value="Genomic_DNA"/>
</dbReference>
<dbReference type="PANTHER" id="PTHR44591">
    <property type="entry name" value="STRESS RESPONSE REGULATOR PROTEIN 1"/>
    <property type="match status" value="1"/>
</dbReference>
<gene>
    <name evidence="4" type="ORF">NC998_09335</name>
</gene>
<accession>A0ABV0J688</accession>
<reference evidence="4 5" key="1">
    <citation type="submission" date="2022-04" db="EMBL/GenBank/DDBJ databases">
        <title>Positive selection, recombination, and allopatry shape intraspecific diversity of widespread and dominant cyanobacteria.</title>
        <authorList>
            <person name="Wei J."/>
            <person name="Shu W."/>
            <person name="Hu C."/>
        </authorList>
    </citation>
    <scope>NUCLEOTIDE SEQUENCE [LARGE SCALE GENOMIC DNA]</scope>
    <source>
        <strain evidence="4 5">GB2-A4</strain>
    </source>
</reference>
<keyword evidence="1 2" id="KW-0597">Phosphoprotein</keyword>